<name>A0A3M7QD77_BRAPC</name>
<dbReference type="AlphaFoldDB" id="A0A3M7QD77"/>
<keyword evidence="5" id="KW-1185">Reference proteome</keyword>
<gene>
    <name evidence="4" type="ORF">BpHYR1_020736</name>
</gene>
<accession>A0A3M7QD77</accession>
<evidence type="ECO:0000259" key="3">
    <source>
        <dbReference type="Pfam" id="PF13012"/>
    </source>
</evidence>
<dbReference type="Gene3D" id="3.40.140.10">
    <property type="entry name" value="Cytidine Deaminase, domain 2"/>
    <property type="match status" value="2"/>
</dbReference>
<evidence type="ECO:0000313" key="5">
    <source>
        <dbReference type="Proteomes" id="UP000276133"/>
    </source>
</evidence>
<proteinExistence type="inferred from homology"/>
<comment type="similarity">
    <text evidence="1 2">Belongs to the peptidase M67A family. CSN6 subfamily.</text>
</comment>
<dbReference type="GO" id="GO:0005737">
    <property type="term" value="C:cytoplasm"/>
    <property type="evidence" value="ECO:0007669"/>
    <property type="project" value="UniProtKB-SubCell"/>
</dbReference>
<dbReference type="Proteomes" id="UP000276133">
    <property type="component" value="Unassembled WGS sequence"/>
</dbReference>
<comment type="function">
    <text evidence="2">Component of the COP9 signalosome complex (CSN), a complex involved in various cellular and developmental processes.</text>
</comment>
<dbReference type="PANTHER" id="PTHR10540:SF8">
    <property type="entry name" value="COP9 SIGNALOSOME COMPLEX SUBUNIT 6"/>
    <property type="match status" value="1"/>
</dbReference>
<evidence type="ECO:0000256" key="1">
    <source>
        <dbReference type="ARBA" id="ARBA00010893"/>
    </source>
</evidence>
<sequence>MDTSDSNLGEKPSTSASSVMAPATSVPSISIALHPLVIINISEHWTRVRAQNGKPSKVYGALLGRQKVFSDFDFLGWYTTGATPTEKEIDLHKKICSINESPVLLKLDPFGKHTDLPVTIYESVIDLINGDVKMLFIELEFTLATEEAERIGVDHICQHSHSNTMVQSAVADHLNAQYSAISLLNNRIRVILEYVKAVKEKKKIKKNNEILKEIQSLCNRLPVMNSPNFYREFYTLYNDVTWISYLAVIMQGSNTLNQYLNKFLVMYDKAITKRGRSILI</sequence>
<keyword evidence="2" id="KW-0963">Cytoplasm</keyword>
<dbReference type="STRING" id="10195.A0A3M7QD77"/>
<keyword evidence="2" id="KW-0736">Signalosome</keyword>
<dbReference type="Pfam" id="PF13012">
    <property type="entry name" value="MitMem_reg"/>
    <property type="match status" value="1"/>
</dbReference>
<comment type="caution">
    <text evidence="4">The sequence shown here is derived from an EMBL/GenBank/DDBJ whole genome shotgun (WGS) entry which is preliminary data.</text>
</comment>
<dbReference type="InterPro" id="IPR033859">
    <property type="entry name" value="MPN_CSN6"/>
</dbReference>
<dbReference type="OrthoDB" id="1378at2759"/>
<reference evidence="4 5" key="1">
    <citation type="journal article" date="2018" name="Sci. Rep.">
        <title>Genomic signatures of local adaptation to the degree of environmental predictability in rotifers.</title>
        <authorList>
            <person name="Franch-Gras L."/>
            <person name="Hahn C."/>
            <person name="Garcia-Roger E.M."/>
            <person name="Carmona M.J."/>
            <person name="Serra M."/>
            <person name="Gomez A."/>
        </authorList>
    </citation>
    <scope>NUCLEOTIDE SEQUENCE [LARGE SCALE GENOMIC DNA]</scope>
    <source>
        <strain evidence="4">HYR1</strain>
    </source>
</reference>
<dbReference type="InterPro" id="IPR024969">
    <property type="entry name" value="EIF3F/CSN6-like_C"/>
</dbReference>
<feature type="domain" description="EIF3F/CSN6-like C-terminal" evidence="3">
    <location>
        <begin position="147"/>
        <end position="261"/>
    </location>
</feature>
<comment type="subcellular location">
    <subcellularLocation>
        <location evidence="2">Cytoplasm</location>
    </subcellularLocation>
    <subcellularLocation>
        <location evidence="2">Nucleus</location>
    </subcellularLocation>
</comment>
<dbReference type="PANTHER" id="PTHR10540">
    <property type="entry name" value="EUKARYOTIC TRANSLATION INITIATION FACTOR 3 SUBUNIT F-RELATED"/>
    <property type="match status" value="1"/>
</dbReference>
<protein>
    <recommendedName>
        <fullName evidence="2">COP9 signalosome complex subunit 6</fullName>
    </recommendedName>
</protein>
<dbReference type="GO" id="GO:0008180">
    <property type="term" value="C:COP9 signalosome"/>
    <property type="evidence" value="ECO:0007669"/>
    <property type="project" value="UniProtKB-UniRule"/>
</dbReference>
<dbReference type="CDD" id="cd08063">
    <property type="entry name" value="MPN_CSN6"/>
    <property type="match status" value="1"/>
</dbReference>
<evidence type="ECO:0000313" key="4">
    <source>
        <dbReference type="EMBL" id="RNA09229.1"/>
    </source>
</evidence>
<keyword evidence="2" id="KW-0539">Nucleus</keyword>
<dbReference type="EMBL" id="REGN01006509">
    <property type="protein sequence ID" value="RNA09229.1"/>
    <property type="molecule type" value="Genomic_DNA"/>
</dbReference>
<evidence type="ECO:0000256" key="2">
    <source>
        <dbReference type="RuleBase" id="RU367006"/>
    </source>
</evidence>
<organism evidence="4 5">
    <name type="scientific">Brachionus plicatilis</name>
    <name type="common">Marine rotifer</name>
    <name type="synonym">Brachionus muelleri</name>
    <dbReference type="NCBI Taxonomy" id="10195"/>
    <lineage>
        <taxon>Eukaryota</taxon>
        <taxon>Metazoa</taxon>
        <taxon>Spiralia</taxon>
        <taxon>Gnathifera</taxon>
        <taxon>Rotifera</taxon>
        <taxon>Eurotatoria</taxon>
        <taxon>Monogononta</taxon>
        <taxon>Pseudotrocha</taxon>
        <taxon>Ploima</taxon>
        <taxon>Brachionidae</taxon>
        <taxon>Brachionus</taxon>
    </lineage>
</organism>
<dbReference type="GO" id="GO:0000338">
    <property type="term" value="P:protein deneddylation"/>
    <property type="evidence" value="ECO:0007669"/>
    <property type="project" value="InterPro"/>
</dbReference>